<dbReference type="Proteomes" id="UP000502433">
    <property type="component" value="Chromosome"/>
</dbReference>
<evidence type="ECO:0000256" key="1">
    <source>
        <dbReference type="SAM" id="Phobius"/>
    </source>
</evidence>
<gene>
    <name evidence="2" type="ORF">HGD76_06050</name>
</gene>
<accession>A0A6H2BYP7</accession>
<dbReference type="RefSeq" id="WP_015081574.1">
    <property type="nucleotide sequence ID" value="NZ_CP051206.1"/>
</dbReference>
<reference evidence="2 3" key="1">
    <citation type="submission" date="2020-04" db="EMBL/GenBank/DDBJ databases">
        <title>Genome-Wide Identification of 5-Methylcytosine Sites in Bacterial Genomes By High-Throughput Sequencing of MspJI Restriction Fragments.</title>
        <authorList>
            <person name="Wu V."/>
        </authorList>
    </citation>
    <scope>NUCLEOTIDE SEQUENCE [LARGE SCALE GENOMIC DNA]</scope>
    <source>
        <strain evidence="2 3">CCAP 1403/13f</strain>
    </source>
</reference>
<feature type="transmembrane region" description="Helical" evidence="1">
    <location>
        <begin position="16"/>
        <end position="36"/>
    </location>
</feature>
<dbReference type="KEGG" id="dfs:HGD76_06050"/>
<keyword evidence="1" id="KW-1133">Transmembrane helix</keyword>
<keyword evidence="1" id="KW-0812">Transmembrane</keyword>
<sequence>MLQTPRDVLEKRMHKYVFGLVGVFLLFAITLPIACLRVKQDKRLINYNFHLKSLTLEGKLVEPSSPSQETQPQKH</sequence>
<organism evidence="2 3">
    <name type="scientific">Dolichospermum flos-aquae CCAP 1403/13F</name>
    <dbReference type="NCBI Taxonomy" id="315271"/>
    <lineage>
        <taxon>Bacteria</taxon>
        <taxon>Bacillati</taxon>
        <taxon>Cyanobacteriota</taxon>
        <taxon>Cyanophyceae</taxon>
        <taxon>Nostocales</taxon>
        <taxon>Aphanizomenonaceae</taxon>
        <taxon>Dolichospermum</taxon>
    </lineage>
</organism>
<dbReference type="EMBL" id="CP051206">
    <property type="protein sequence ID" value="QJB43839.1"/>
    <property type="molecule type" value="Genomic_DNA"/>
</dbReference>
<name>A0A6H2BYP7_DOLFA</name>
<dbReference type="AlphaFoldDB" id="A0A6H2BYP7"/>
<evidence type="ECO:0000313" key="2">
    <source>
        <dbReference type="EMBL" id="QJB43839.1"/>
    </source>
</evidence>
<proteinExistence type="predicted"/>
<evidence type="ECO:0000313" key="3">
    <source>
        <dbReference type="Proteomes" id="UP000502433"/>
    </source>
</evidence>
<keyword evidence="1" id="KW-0472">Membrane</keyword>
<reference evidence="2 3" key="2">
    <citation type="submission" date="2020-04" db="EMBL/GenBank/DDBJ databases">
        <authorList>
            <person name="Fomenkov A."/>
            <person name="Anton B.P."/>
            <person name="Roberts R.J."/>
        </authorList>
    </citation>
    <scope>NUCLEOTIDE SEQUENCE [LARGE SCALE GENOMIC DNA]</scope>
    <source>
        <strain evidence="2 3">CCAP 1403/13f</strain>
    </source>
</reference>
<protein>
    <submittedName>
        <fullName evidence="2">Uncharacterized protein</fullName>
    </submittedName>
</protein>